<evidence type="ECO:0000313" key="2">
    <source>
        <dbReference type="Proteomes" id="UP000249061"/>
    </source>
</evidence>
<protein>
    <submittedName>
        <fullName evidence="1">Uncharacterized protein</fullName>
    </submittedName>
</protein>
<evidence type="ECO:0000313" key="1">
    <source>
        <dbReference type="EMBL" id="PZR18584.1"/>
    </source>
</evidence>
<comment type="caution">
    <text evidence="1">The sequence shown here is derived from an EMBL/GenBank/DDBJ whole genome shotgun (WGS) entry which is preliminary data.</text>
</comment>
<sequence length="181" mass="18887">MGASFGAFRTLLLFTDGSTPWLEQLAVSGSFEWRVSDAITIVGAGGALLAGRLGEFETSPGGVGSFSVAGTLLEQGEYTPFVQLSASAGVSVMKAGDWQYVGVDVRGGVVVGWTLWQRFTPYAVGRVFGGPVFWRNTVGTDAFHVQLGLGAVVGLPAGFDLFAEVIPLGEQRVSAGVGFSF</sequence>
<proteinExistence type="predicted"/>
<gene>
    <name evidence="1" type="ORF">DI536_01505</name>
</gene>
<name>A0A2W5VSD4_9BACT</name>
<reference evidence="1 2" key="1">
    <citation type="submission" date="2017-08" db="EMBL/GenBank/DDBJ databases">
        <title>Infants hospitalized years apart are colonized by the same room-sourced microbial strains.</title>
        <authorList>
            <person name="Brooks B."/>
            <person name="Olm M.R."/>
            <person name="Firek B.A."/>
            <person name="Baker R."/>
            <person name="Thomas B.C."/>
            <person name="Morowitz M.J."/>
            <person name="Banfield J.F."/>
        </authorList>
    </citation>
    <scope>NUCLEOTIDE SEQUENCE [LARGE SCALE GENOMIC DNA]</scope>
    <source>
        <strain evidence="1">S2_003_000_R2_14</strain>
    </source>
</reference>
<accession>A0A2W5VSD4</accession>
<dbReference type="Proteomes" id="UP000249061">
    <property type="component" value="Unassembled WGS sequence"/>
</dbReference>
<organism evidence="1 2">
    <name type="scientific">Archangium gephyra</name>
    <dbReference type="NCBI Taxonomy" id="48"/>
    <lineage>
        <taxon>Bacteria</taxon>
        <taxon>Pseudomonadati</taxon>
        <taxon>Myxococcota</taxon>
        <taxon>Myxococcia</taxon>
        <taxon>Myxococcales</taxon>
        <taxon>Cystobacterineae</taxon>
        <taxon>Archangiaceae</taxon>
        <taxon>Archangium</taxon>
    </lineage>
</organism>
<dbReference type="EMBL" id="QFQP01000001">
    <property type="protein sequence ID" value="PZR18584.1"/>
    <property type="molecule type" value="Genomic_DNA"/>
</dbReference>
<dbReference type="AlphaFoldDB" id="A0A2W5VSD4"/>